<dbReference type="GO" id="GO:0005524">
    <property type="term" value="F:ATP binding"/>
    <property type="evidence" value="ECO:0007669"/>
    <property type="project" value="InterPro"/>
</dbReference>
<dbReference type="PROSITE" id="PS00109">
    <property type="entry name" value="PROTEIN_KINASE_TYR"/>
    <property type="match status" value="1"/>
</dbReference>
<dbReference type="GO" id="GO:0051897">
    <property type="term" value="P:positive regulation of phosphatidylinositol 3-kinase/protein kinase B signal transduction"/>
    <property type="evidence" value="ECO:0000318"/>
    <property type="project" value="GO_Central"/>
</dbReference>
<dbReference type="PhylomeDB" id="A7RSX1"/>
<dbReference type="Gene3D" id="1.10.510.10">
    <property type="entry name" value="Transferase(Phosphotransferase) domain 1"/>
    <property type="match status" value="1"/>
</dbReference>
<evidence type="ECO:0000313" key="2">
    <source>
        <dbReference type="EMBL" id="EDO45490.1"/>
    </source>
</evidence>
<dbReference type="PROSITE" id="PS50011">
    <property type="entry name" value="PROTEIN_KINASE_DOM"/>
    <property type="match status" value="1"/>
</dbReference>
<dbReference type="SUPFAM" id="SSF56112">
    <property type="entry name" value="Protein kinase-like (PK-like)"/>
    <property type="match status" value="1"/>
</dbReference>
<dbReference type="InParanoid" id="A7RSX1"/>
<gene>
    <name evidence="2" type="ORF">NEMVEDRAFT_v1g92237</name>
</gene>
<dbReference type="HOGENOM" id="CLU_000288_7_40_1"/>
<dbReference type="InterPro" id="IPR000719">
    <property type="entry name" value="Prot_kinase_dom"/>
</dbReference>
<dbReference type="AlphaFoldDB" id="A7RSX1"/>
<proteinExistence type="predicted"/>
<dbReference type="eggNOG" id="KOG1026">
    <property type="taxonomic scope" value="Eukaryota"/>
</dbReference>
<evidence type="ECO:0000313" key="3">
    <source>
        <dbReference type="Proteomes" id="UP000001593"/>
    </source>
</evidence>
<feature type="non-terminal residue" evidence="2">
    <location>
        <position position="224"/>
    </location>
</feature>
<dbReference type="SMART" id="SM00219">
    <property type="entry name" value="TyrKc"/>
    <property type="match status" value="1"/>
</dbReference>
<dbReference type="OMA" id="MATSCII"/>
<feature type="non-terminal residue" evidence="2">
    <location>
        <position position="1"/>
    </location>
</feature>
<dbReference type="InterPro" id="IPR020635">
    <property type="entry name" value="Tyr_kinase_cat_dom"/>
</dbReference>
<dbReference type="InterPro" id="IPR001245">
    <property type="entry name" value="Ser-Thr/Tyr_kinase_cat_dom"/>
</dbReference>
<dbReference type="InterPro" id="IPR050122">
    <property type="entry name" value="RTK"/>
</dbReference>
<protein>
    <recommendedName>
        <fullName evidence="1">Protein kinase domain-containing protein</fullName>
    </recommendedName>
</protein>
<dbReference type="GO" id="GO:0043235">
    <property type="term" value="C:receptor complex"/>
    <property type="evidence" value="ECO:0000318"/>
    <property type="project" value="GO_Central"/>
</dbReference>
<dbReference type="GO" id="GO:0005886">
    <property type="term" value="C:plasma membrane"/>
    <property type="evidence" value="ECO:0000318"/>
    <property type="project" value="GO_Central"/>
</dbReference>
<evidence type="ECO:0000259" key="1">
    <source>
        <dbReference type="PROSITE" id="PS50011"/>
    </source>
</evidence>
<dbReference type="Proteomes" id="UP000001593">
    <property type="component" value="Unassembled WGS sequence"/>
</dbReference>
<dbReference type="STRING" id="45351.A7RSX1"/>
<dbReference type="PRINTS" id="PR00109">
    <property type="entry name" value="TYRKINASE"/>
</dbReference>
<dbReference type="GO" id="GO:0004714">
    <property type="term" value="F:transmembrane receptor protein tyrosine kinase activity"/>
    <property type="evidence" value="ECO:0000318"/>
    <property type="project" value="GO_Central"/>
</dbReference>
<dbReference type="InterPro" id="IPR008266">
    <property type="entry name" value="Tyr_kinase_AS"/>
</dbReference>
<name>A7RSX1_NEMVE</name>
<organism evidence="2 3">
    <name type="scientific">Nematostella vectensis</name>
    <name type="common">Starlet sea anemone</name>
    <dbReference type="NCBI Taxonomy" id="45351"/>
    <lineage>
        <taxon>Eukaryota</taxon>
        <taxon>Metazoa</taxon>
        <taxon>Cnidaria</taxon>
        <taxon>Anthozoa</taxon>
        <taxon>Hexacorallia</taxon>
        <taxon>Actiniaria</taxon>
        <taxon>Edwardsiidae</taxon>
        <taxon>Nematostella</taxon>
    </lineage>
</organism>
<dbReference type="GO" id="GO:0010976">
    <property type="term" value="P:positive regulation of neuron projection development"/>
    <property type="evidence" value="ECO:0000318"/>
    <property type="project" value="GO_Central"/>
</dbReference>
<dbReference type="InterPro" id="IPR011009">
    <property type="entry name" value="Kinase-like_dom_sf"/>
</dbReference>
<dbReference type="GO" id="GO:0007169">
    <property type="term" value="P:cell surface receptor protein tyrosine kinase signaling pathway"/>
    <property type="evidence" value="ECO:0000318"/>
    <property type="project" value="GO_Central"/>
</dbReference>
<dbReference type="PANTHER" id="PTHR24416">
    <property type="entry name" value="TYROSINE-PROTEIN KINASE RECEPTOR"/>
    <property type="match status" value="1"/>
</dbReference>
<reference evidence="2 3" key="1">
    <citation type="journal article" date="2007" name="Science">
        <title>Sea anemone genome reveals ancestral eumetazoan gene repertoire and genomic organization.</title>
        <authorList>
            <person name="Putnam N.H."/>
            <person name="Srivastava M."/>
            <person name="Hellsten U."/>
            <person name="Dirks B."/>
            <person name="Chapman J."/>
            <person name="Salamov A."/>
            <person name="Terry A."/>
            <person name="Shapiro H."/>
            <person name="Lindquist E."/>
            <person name="Kapitonov V.V."/>
            <person name="Jurka J."/>
            <person name="Genikhovich G."/>
            <person name="Grigoriev I.V."/>
            <person name="Lucas S.M."/>
            <person name="Steele R.E."/>
            <person name="Finnerty J.R."/>
            <person name="Technau U."/>
            <person name="Martindale M.Q."/>
            <person name="Rokhsar D.S."/>
        </authorList>
    </citation>
    <scope>NUCLEOTIDE SEQUENCE [LARGE SCALE GENOMIC DNA]</scope>
    <source>
        <strain evidence="3">CH2 X CH6</strain>
    </source>
</reference>
<dbReference type="PIRSF" id="PIRSF000654">
    <property type="entry name" value="Integrin-linked_kinase"/>
    <property type="match status" value="1"/>
</dbReference>
<accession>A7RSX1</accession>
<dbReference type="EMBL" id="DS469535">
    <property type="protein sequence ID" value="EDO45490.1"/>
    <property type="molecule type" value="Genomic_DNA"/>
</dbReference>
<dbReference type="CDD" id="cd00192">
    <property type="entry name" value="PTKc"/>
    <property type="match status" value="1"/>
</dbReference>
<sequence length="224" mass="25625">ELIVAVKTLKQGCSNEMKTSFLQEVTLMAVLHHPNIVELLAVSTEEEPYGMIFEFMSQGDLNQYMRKRGPYSLEEEKSLTQEDLLSISLQVSSGMEHLQSMRFVHRDLATRNCLVGDGLVVKIADFGMSRDVYASDYYKVEGQAVMPIRWMPPEALLYGRFTVESDVYSFGVLLWEVYAFALQPYYGYTNEEVCGFIKKGVHLGKPEDCPDHIYDVMKSCWNKD</sequence>
<dbReference type="Pfam" id="PF07714">
    <property type="entry name" value="PK_Tyr_Ser-Thr"/>
    <property type="match status" value="1"/>
</dbReference>
<keyword evidence="3" id="KW-1185">Reference proteome</keyword>
<feature type="domain" description="Protein kinase" evidence="1">
    <location>
        <begin position="1"/>
        <end position="224"/>
    </location>
</feature>
<dbReference type="FunFam" id="1.10.510.10:FF:001614">
    <property type="entry name" value="Nerve growth factor receptor TRKA, putative"/>
    <property type="match status" value="1"/>
</dbReference>
<dbReference type="PANTHER" id="PTHR24416:SF614">
    <property type="entry name" value="PROTEIN KINASE DOMAIN-CONTAINING PROTEIN"/>
    <property type="match status" value="1"/>
</dbReference>